<comment type="caution">
    <text evidence="1">The sequence shown here is derived from an EMBL/GenBank/DDBJ whole genome shotgun (WGS) entry which is preliminary data.</text>
</comment>
<sequence>MHITTRKKIYNLLTLHQELKSIPIHINLLTKNPSHPETIIRTSASPTHSFPCPSKQATGISTISPLMFCPSQIDVFLGATSHVEPKRLRVHPRFLLIFPAPQGDLSGNSITRLAFTNKFTD</sequence>
<protein>
    <submittedName>
        <fullName evidence="1">Uncharacterized protein</fullName>
    </submittedName>
</protein>
<evidence type="ECO:0000313" key="2">
    <source>
        <dbReference type="Proteomes" id="UP001054837"/>
    </source>
</evidence>
<accession>A0AAV4UJ62</accession>
<name>A0AAV4UJ62_9ARAC</name>
<evidence type="ECO:0000313" key="1">
    <source>
        <dbReference type="EMBL" id="GIY57808.1"/>
    </source>
</evidence>
<reference evidence="1 2" key="1">
    <citation type="submission" date="2021-06" db="EMBL/GenBank/DDBJ databases">
        <title>Caerostris darwini draft genome.</title>
        <authorList>
            <person name="Kono N."/>
            <person name="Arakawa K."/>
        </authorList>
    </citation>
    <scope>NUCLEOTIDE SEQUENCE [LARGE SCALE GENOMIC DNA]</scope>
</reference>
<proteinExistence type="predicted"/>
<gene>
    <name evidence="1" type="ORF">CDAR_385231</name>
</gene>
<organism evidence="1 2">
    <name type="scientific">Caerostris darwini</name>
    <dbReference type="NCBI Taxonomy" id="1538125"/>
    <lineage>
        <taxon>Eukaryota</taxon>
        <taxon>Metazoa</taxon>
        <taxon>Ecdysozoa</taxon>
        <taxon>Arthropoda</taxon>
        <taxon>Chelicerata</taxon>
        <taxon>Arachnida</taxon>
        <taxon>Araneae</taxon>
        <taxon>Araneomorphae</taxon>
        <taxon>Entelegynae</taxon>
        <taxon>Araneoidea</taxon>
        <taxon>Araneidae</taxon>
        <taxon>Caerostris</taxon>
    </lineage>
</organism>
<dbReference type="Proteomes" id="UP001054837">
    <property type="component" value="Unassembled WGS sequence"/>
</dbReference>
<dbReference type="EMBL" id="BPLQ01011419">
    <property type="protein sequence ID" value="GIY57808.1"/>
    <property type="molecule type" value="Genomic_DNA"/>
</dbReference>
<keyword evidence="2" id="KW-1185">Reference proteome</keyword>
<dbReference type="AlphaFoldDB" id="A0AAV4UJ62"/>